<evidence type="ECO:0000313" key="1">
    <source>
        <dbReference type="EMBL" id="MBC5582388.1"/>
    </source>
</evidence>
<name>A0A923L211_9FIRM</name>
<dbReference type="EMBL" id="JACONZ010000005">
    <property type="protein sequence ID" value="MBC5582388.1"/>
    <property type="molecule type" value="Genomic_DNA"/>
</dbReference>
<sequence length="88" mass="10419">MEKEIWIESFDYFKAGNRFAGSSGLFCFKIFPEKAEERLRVAVWQGPNCCEKTEQKEERDFEFSEGGLQQAVEWIQEQNRRFQAQRSG</sequence>
<keyword evidence="2" id="KW-1185">Reference proteome</keyword>
<evidence type="ECO:0000313" key="2">
    <source>
        <dbReference type="Proteomes" id="UP000659630"/>
    </source>
</evidence>
<proteinExistence type="predicted"/>
<dbReference type="RefSeq" id="WP_186888751.1">
    <property type="nucleotide sequence ID" value="NZ_JACONZ010000005.1"/>
</dbReference>
<gene>
    <name evidence="1" type="ORF">H8S23_12820</name>
</gene>
<reference evidence="1" key="1">
    <citation type="submission" date="2020-08" db="EMBL/GenBank/DDBJ databases">
        <title>Genome public.</title>
        <authorList>
            <person name="Liu C."/>
            <person name="Sun Q."/>
        </authorList>
    </citation>
    <scope>NUCLEOTIDE SEQUENCE</scope>
    <source>
        <strain evidence="1">BX8</strain>
    </source>
</reference>
<dbReference type="Proteomes" id="UP000659630">
    <property type="component" value="Unassembled WGS sequence"/>
</dbReference>
<dbReference type="AlphaFoldDB" id="A0A923L211"/>
<evidence type="ECO:0008006" key="3">
    <source>
        <dbReference type="Google" id="ProtNLM"/>
    </source>
</evidence>
<comment type="caution">
    <text evidence="1">The sequence shown here is derived from an EMBL/GenBank/DDBJ whole genome shotgun (WGS) entry which is preliminary data.</text>
</comment>
<organism evidence="1 2">
    <name type="scientific">Anaerofilum hominis</name>
    <dbReference type="NCBI Taxonomy" id="2763016"/>
    <lineage>
        <taxon>Bacteria</taxon>
        <taxon>Bacillati</taxon>
        <taxon>Bacillota</taxon>
        <taxon>Clostridia</taxon>
        <taxon>Eubacteriales</taxon>
        <taxon>Oscillospiraceae</taxon>
        <taxon>Anaerofilum</taxon>
    </lineage>
</organism>
<protein>
    <recommendedName>
        <fullName evidence="3">GNAT family acetyltransferase</fullName>
    </recommendedName>
</protein>
<accession>A0A923L211</accession>